<dbReference type="GO" id="GO:0050660">
    <property type="term" value="F:flavin adenine dinucleotide binding"/>
    <property type="evidence" value="ECO:0007669"/>
    <property type="project" value="InterPro"/>
</dbReference>
<dbReference type="PIRSF" id="PIRSF000137">
    <property type="entry name" value="Alcohol_oxidase"/>
    <property type="match status" value="1"/>
</dbReference>
<feature type="domain" description="Glucose-methanol-choline oxidoreductase N-terminal" evidence="3">
    <location>
        <begin position="77"/>
        <end position="254"/>
    </location>
</feature>
<comment type="similarity">
    <text evidence="1">Belongs to the GMC oxidoreductase family.</text>
</comment>
<feature type="binding site" evidence="2">
    <location>
        <position position="175"/>
    </location>
    <ligand>
        <name>FAD</name>
        <dbReference type="ChEBI" id="CHEBI:57692"/>
    </ligand>
</feature>
<dbReference type="InterPro" id="IPR012132">
    <property type="entry name" value="GMC_OxRdtase"/>
</dbReference>
<dbReference type="Proteomes" id="UP000566819">
    <property type="component" value="Unassembled WGS sequence"/>
</dbReference>
<dbReference type="InterPro" id="IPR007867">
    <property type="entry name" value="GMC_OxRtase_C"/>
</dbReference>
<accession>A0A8H4R8Z1</accession>
<name>A0A8H4R8Z1_9HELO</name>
<dbReference type="Pfam" id="PF05199">
    <property type="entry name" value="GMC_oxred_C"/>
    <property type="match status" value="1"/>
</dbReference>
<comment type="cofactor">
    <cofactor evidence="2">
        <name>FAD</name>
        <dbReference type="ChEBI" id="CHEBI:57692"/>
    </cofactor>
</comment>
<dbReference type="PANTHER" id="PTHR11552">
    <property type="entry name" value="GLUCOSE-METHANOL-CHOLINE GMC OXIDOREDUCTASE"/>
    <property type="match status" value="1"/>
</dbReference>
<evidence type="ECO:0000259" key="3">
    <source>
        <dbReference type="Pfam" id="PF00732"/>
    </source>
</evidence>
<reference evidence="5 6" key="1">
    <citation type="submission" date="2020-03" db="EMBL/GenBank/DDBJ databases">
        <title>Draft Genome Sequence of Cudoniella acicularis.</title>
        <authorList>
            <person name="Buettner E."/>
            <person name="Kellner H."/>
        </authorList>
    </citation>
    <scope>NUCLEOTIDE SEQUENCE [LARGE SCALE GENOMIC DNA]</scope>
    <source>
        <strain evidence="5 6">DSM 108380</strain>
    </source>
</reference>
<dbReference type="InterPro" id="IPR036188">
    <property type="entry name" value="FAD/NAD-bd_sf"/>
</dbReference>
<dbReference type="PANTHER" id="PTHR11552:SF210">
    <property type="entry name" value="GLUCOSE-METHANOL-CHOLINE OXIDOREDUCTASE N-TERMINAL DOMAIN-CONTAINING PROTEIN-RELATED"/>
    <property type="match status" value="1"/>
</dbReference>
<evidence type="ECO:0000313" key="6">
    <source>
        <dbReference type="Proteomes" id="UP000566819"/>
    </source>
</evidence>
<keyword evidence="2" id="KW-0274">FAD</keyword>
<feature type="binding site" evidence="2">
    <location>
        <begin position="15"/>
        <end position="16"/>
    </location>
    <ligand>
        <name>FAD</name>
        <dbReference type="ChEBI" id="CHEBI:57692"/>
    </ligand>
</feature>
<evidence type="ECO:0008006" key="7">
    <source>
        <dbReference type="Google" id="ProtNLM"/>
    </source>
</evidence>
<dbReference type="Pfam" id="PF00732">
    <property type="entry name" value="GMC_oxred_N"/>
    <property type="match status" value="1"/>
</dbReference>
<evidence type="ECO:0000259" key="4">
    <source>
        <dbReference type="Pfam" id="PF05199"/>
    </source>
</evidence>
<proteinExistence type="inferred from homology"/>
<dbReference type="Gene3D" id="3.50.50.60">
    <property type="entry name" value="FAD/NAD(P)-binding domain"/>
    <property type="match status" value="2"/>
</dbReference>
<organism evidence="5 6">
    <name type="scientific">Cudoniella acicularis</name>
    <dbReference type="NCBI Taxonomy" id="354080"/>
    <lineage>
        <taxon>Eukaryota</taxon>
        <taxon>Fungi</taxon>
        <taxon>Dikarya</taxon>
        <taxon>Ascomycota</taxon>
        <taxon>Pezizomycotina</taxon>
        <taxon>Leotiomycetes</taxon>
        <taxon>Helotiales</taxon>
        <taxon>Tricladiaceae</taxon>
        <taxon>Cudoniella</taxon>
    </lineage>
</organism>
<keyword evidence="6" id="KW-1185">Reference proteome</keyword>
<evidence type="ECO:0000256" key="2">
    <source>
        <dbReference type="PIRSR" id="PIRSR000137-2"/>
    </source>
</evidence>
<dbReference type="SUPFAM" id="SSF51905">
    <property type="entry name" value="FAD/NAD(P)-binding domain"/>
    <property type="match status" value="1"/>
</dbReference>
<sequence length="499" mass="53847">MLPSKYDFVIVGGGTSGLVVATRLSQDPNISVLVLEAGEDHSPGPWVTTPALWSSLLGTDFDWRYLSEAQAALNAACAHLGLDYIDEKSLAKFTGPIQASFAEEVNDPLPKAWVETFKSLGYAVSGDPFTGGAVGGYVNVMNIHPATKQYSHARNAYYEPVRTRDNLHIVASASVNEIFLERQKTEVIANGIYTSRMMKRTVMASKEVILAAGVFNTPKLLELSSIGSASLLDSLKILVVIDNDNVGENLQDRPNGGVSFEVRDGFETVDDLARQDMAAIGAAMEAYSKDQSGPFATGGNFAGGFLPVLDFLSPDGKEDLEKILQSQVRDSKQFSKDHAAFVESLLHTGSEGSGGFFSYPALGNFVPETGTKMAIDPKYLSNPLDLEVLARHVRFIGKIASLEPLWSPLKLDGRMSHDAPANLDDLDEVKEYVKKVALSCWNPTSTCAMLPLEKDGVVDTNLIVCGTKNLRIVDASVIPLSTRGNCQTSVYAVAERAAD</sequence>
<dbReference type="OrthoDB" id="269227at2759"/>
<protein>
    <recommendedName>
        <fullName evidence="7">Glucose-methanol-choline oxidoreductase N-terminal domain-containing protein</fullName>
    </recommendedName>
</protein>
<dbReference type="AlphaFoldDB" id="A0A8H4R8Z1"/>
<dbReference type="InterPro" id="IPR000172">
    <property type="entry name" value="GMC_OxRdtase_N"/>
</dbReference>
<dbReference type="EMBL" id="JAAMPI010001331">
    <property type="protein sequence ID" value="KAF4625622.1"/>
    <property type="molecule type" value="Genomic_DNA"/>
</dbReference>
<evidence type="ECO:0000313" key="5">
    <source>
        <dbReference type="EMBL" id="KAF4625622.1"/>
    </source>
</evidence>
<dbReference type="SUPFAM" id="SSF54373">
    <property type="entry name" value="FAD-linked reductases, C-terminal domain"/>
    <property type="match status" value="1"/>
</dbReference>
<feature type="domain" description="Glucose-methanol-choline oxidoreductase C-terminal" evidence="4">
    <location>
        <begin position="372"/>
        <end position="494"/>
    </location>
</feature>
<gene>
    <name evidence="5" type="ORF">G7Y89_g12538</name>
</gene>
<dbReference type="GO" id="GO:0016614">
    <property type="term" value="F:oxidoreductase activity, acting on CH-OH group of donors"/>
    <property type="evidence" value="ECO:0007669"/>
    <property type="project" value="InterPro"/>
</dbReference>
<keyword evidence="2" id="KW-0285">Flavoprotein</keyword>
<dbReference type="Pfam" id="PF13450">
    <property type="entry name" value="NAD_binding_8"/>
    <property type="match status" value="1"/>
</dbReference>
<comment type="caution">
    <text evidence="5">The sequence shown here is derived from an EMBL/GenBank/DDBJ whole genome shotgun (WGS) entry which is preliminary data.</text>
</comment>
<evidence type="ECO:0000256" key="1">
    <source>
        <dbReference type="ARBA" id="ARBA00010790"/>
    </source>
</evidence>
<dbReference type="Gene3D" id="3.30.410.10">
    <property type="entry name" value="Cholesterol Oxidase, domain 2"/>
    <property type="match status" value="1"/>
</dbReference>